<dbReference type="EMBL" id="JBEDUW010000002">
    <property type="protein sequence ID" value="KAK9941506.1"/>
    <property type="molecule type" value="Genomic_DNA"/>
</dbReference>
<dbReference type="AlphaFoldDB" id="A0AAW1XX05"/>
<reference evidence="1 2" key="1">
    <citation type="journal article" date="2023" name="G3 (Bethesda)">
        <title>A chromosome-length genome assembly and annotation of blackberry (Rubus argutus, cv. 'Hillquist').</title>
        <authorList>
            <person name="Bruna T."/>
            <person name="Aryal R."/>
            <person name="Dudchenko O."/>
            <person name="Sargent D.J."/>
            <person name="Mead D."/>
            <person name="Buti M."/>
            <person name="Cavallini A."/>
            <person name="Hytonen T."/>
            <person name="Andres J."/>
            <person name="Pham M."/>
            <person name="Weisz D."/>
            <person name="Mascagni F."/>
            <person name="Usai G."/>
            <person name="Natali L."/>
            <person name="Bassil N."/>
            <person name="Fernandez G.E."/>
            <person name="Lomsadze A."/>
            <person name="Armour M."/>
            <person name="Olukolu B."/>
            <person name="Poorten T."/>
            <person name="Britton C."/>
            <person name="Davik J."/>
            <person name="Ashrafi H."/>
            <person name="Aiden E.L."/>
            <person name="Borodovsky M."/>
            <person name="Worthington M."/>
        </authorList>
    </citation>
    <scope>NUCLEOTIDE SEQUENCE [LARGE SCALE GENOMIC DNA]</scope>
    <source>
        <strain evidence="1">PI 553951</strain>
    </source>
</reference>
<comment type="caution">
    <text evidence="1">The sequence shown here is derived from an EMBL/GenBank/DDBJ whole genome shotgun (WGS) entry which is preliminary data.</text>
</comment>
<evidence type="ECO:0000313" key="1">
    <source>
        <dbReference type="EMBL" id="KAK9941506.1"/>
    </source>
</evidence>
<organism evidence="1 2">
    <name type="scientific">Rubus argutus</name>
    <name type="common">Southern blackberry</name>
    <dbReference type="NCBI Taxonomy" id="59490"/>
    <lineage>
        <taxon>Eukaryota</taxon>
        <taxon>Viridiplantae</taxon>
        <taxon>Streptophyta</taxon>
        <taxon>Embryophyta</taxon>
        <taxon>Tracheophyta</taxon>
        <taxon>Spermatophyta</taxon>
        <taxon>Magnoliopsida</taxon>
        <taxon>eudicotyledons</taxon>
        <taxon>Gunneridae</taxon>
        <taxon>Pentapetalae</taxon>
        <taxon>rosids</taxon>
        <taxon>fabids</taxon>
        <taxon>Rosales</taxon>
        <taxon>Rosaceae</taxon>
        <taxon>Rosoideae</taxon>
        <taxon>Rosoideae incertae sedis</taxon>
        <taxon>Rubus</taxon>
    </lineage>
</organism>
<gene>
    <name evidence="1" type="ORF">M0R45_007211</name>
</gene>
<proteinExistence type="predicted"/>
<evidence type="ECO:0000313" key="2">
    <source>
        <dbReference type="Proteomes" id="UP001457282"/>
    </source>
</evidence>
<keyword evidence="2" id="KW-1185">Reference proteome</keyword>
<name>A0AAW1XX05_RUBAR</name>
<accession>A0AAW1XX05</accession>
<dbReference type="Proteomes" id="UP001457282">
    <property type="component" value="Unassembled WGS sequence"/>
</dbReference>
<protein>
    <submittedName>
        <fullName evidence="1">Uncharacterized protein</fullName>
    </submittedName>
</protein>
<sequence length="96" mass="10531">MFRPAARPRGVVVRRVSLVTVIPRFSGGCRWDRGSRDAVVMVSSHVALDRFSVGMLEDQSGSDCGEFGFDPIMTGCVGNEGRQERSVKRGAMERVV</sequence>